<dbReference type="InterPro" id="IPR045255">
    <property type="entry name" value="RanBP1-like"/>
</dbReference>
<dbReference type="SUPFAM" id="SSF50729">
    <property type="entry name" value="PH domain-like"/>
    <property type="match status" value="1"/>
</dbReference>
<dbReference type="InterPro" id="IPR000156">
    <property type="entry name" value="Ran_bind_dom"/>
</dbReference>
<dbReference type="STRING" id="65357.A0A024GLI5"/>
<dbReference type="InParanoid" id="A0A024GLI5"/>
<proteinExistence type="predicted"/>
<accession>A0A024GLI5</accession>
<dbReference type="PANTHER" id="PTHR23138:SF183">
    <property type="entry name" value="RANBD1 DOMAIN-CONTAINING PROTEIN"/>
    <property type="match status" value="1"/>
</dbReference>
<dbReference type="Gene3D" id="2.30.29.30">
    <property type="entry name" value="Pleckstrin-homology domain (PH domain)/Phosphotyrosine-binding domain (PTB)"/>
    <property type="match status" value="1"/>
</dbReference>
<dbReference type="InterPro" id="IPR011993">
    <property type="entry name" value="PH-like_dom_sf"/>
</dbReference>
<comment type="caution">
    <text evidence="3">The sequence shown here is derived from an EMBL/GenBank/DDBJ whole genome shotgun (WGS) entry which is preliminary data.</text>
</comment>
<dbReference type="PROSITE" id="PS50196">
    <property type="entry name" value="RANBD1"/>
    <property type="match status" value="1"/>
</dbReference>
<dbReference type="EMBL" id="CAIX01000184">
    <property type="protein sequence ID" value="CCI47743.1"/>
    <property type="molecule type" value="Genomic_DNA"/>
</dbReference>
<feature type="compositionally biased region" description="Basic and acidic residues" evidence="1">
    <location>
        <begin position="18"/>
        <end position="42"/>
    </location>
</feature>
<dbReference type="Proteomes" id="UP000053237">
    <property type="component" value="Unassembled WGS sequence"/>
</dbReference>
<evidence type="ECO:0000313" key="3">
    <source>
        <dbReference type="EMBL" id="CCI47743.1"/>
    </source>
</evidence>
<dbReference type="AlphaFoldDB" id="A0A024GLI5"/>
<dbReference type="PANTHER" id="PTHR23138">
    <property type="entry name" value="RAN BINDING PROTEIN"/>
    <property type="match status" value="1"/>
</dbReference>
<evidence type="ECO:0000256" key="1">
    <source>
        <dbReference type="SAM" id="MobiDB-lite"/>
    </source>
</evidence>
<feature type="region of interest" description="Disordered" evidence="1">
    <location>
        <begin position="1"/>
        <end position="59"/>
    </location>
</feature>
<sequence>MNATKAPTESANSEEEHDPLLKKRKLDCEKEEPTAPSPHKEAEDDAVEASELTKTGGTKSGFAAYKQMNGFASFQSSKASFSAYTTDDNTNAFANQTKELDSGKEEGSSVVPVLTKVEQANGEEDEQILQEQRGKLFKLIGSDYVEVGIGPVRLLTKLDVVADRRNTRIVMRRESYPRGPGTKLILNARIQAFASCTVKTDRTLLFTILEPKDEPKEDIVHPVTYVLRFSGFENLEPFHQSLEKILSN</sequence>
<dbReference type="GO" id="GO:0005096">
    <property type="term" value="F:GTPase activator activity"/>
    <property type="evidence" value="ECO:0007669"/>
    <property type="project" value="TreeGrafter"/>
</dbReference>
<dbReference type="Pfam" id="PF00638">
    <property type="entry name" value="Ran_BP1"/>
    <property type="match status" value="1"/>
</dbReference>
<dbReference type="OrthoDB" id="2357150at2759"/>
<feature type="compositionally biased region" description="Polar residues" evidence="1">
    <location>
        <begin position="1"/>
        <end position="11"/>
    </location>
</feature>
<evidence type="ECO:0000259" key="2">
    <source>
        <dbReference type="PROSITE" id="PS50196"/>
    </source>
</evidence>
<evidence type="ECO:0000313" key="4">
    <source>
        <dbReference type="Proteomes" id="UP000053237"/>
    </source>
</evidence>
<protein>
    <recommendedName>
        <fullName evidence="2">RanBD1 domain-containing protein</fullName>
    </recommendedName>
</protein>
<reference evidence="3 4" key="1">
    <citation type="submission" date="2012-05" db="EMBL/GenBank/DDBJ databases">
        <title>Recombination and specialization in a pathogen metapopulation.</title>
        <authorList>
            <person name="Gardiner A."/>
            <person name="Kemen E."/>
            <person name="Schultz-Larsen T."/>
            <person name="MacLean D."/>
            <person name="Van Oosterhout C."/>
            <person name="Jones J.D.G."/>
        </authorList>
    </citation>
    <scope>NUCLEOTIDE SEQUENCE [LARGE SCALE GENOMIC DNA]</scope>
    <source>
        <strain evidence="3 4">Ac Nc2</strain>
    </source>
</reference>
<dbReference type="GO" id="GO:0005737">
    <property type="term" value="C:cytoplasm"/>
    <property type="evidence" value="ECO:0007669"/>
    <property type="project" value="TreeGrafter"/>
</dbReference>
<dbReference type="GO" id="GO:0005643">
    <property type="term" value="C:nuclear pore"/>
    <property type="evidence" value="ECO:0007669"/>
    <property type="project" value="TreeGrafter"/>
</dbReference>
<name>A0A024GLI5_9STRA</name>
<gene>
    <name evidence="3" type="ORF">BN9_087590</name>
</gene>
<keyword evidence="4" id="KW-1185">Reference proteome</keyword>
<feature type="domain" description="RanBD1" evidence="2">
    <location>
        <begin position="106"/>
        <end position="248"/>
    </location>
</feature>
<dbReference type="SMART" id="SM00160">
    <property type="entry name" value="RanBD"/>
    <property type="match status" value="1"/>
</dbReference>
<organism evidence="3 4">
    <name type="scientific">Albugo candida</name>
    <dbReference type="NCBI Taxonomy" id="65357"/>
    <lineage>
        <taxon>Eukaryota</taxon>
        <taxon>Sar</taxon>
        <taxon>Stramenopiles</taxon>
        <taxon>Oomycota</taxon>
        <taxon>Peronosporomycetes</taxon>
        <taxon>Albuginales</taxon>
        <taxon>Albuginaceae</taxon>
        <taxon>Albugo</taxon>
    </lineage>
</organism>